<dbReference type="PATRIC" id="fig|1007676.4.peg.598"/>
<dbReference type="EMBL" id="CP012034">
    <property type="protein sequence ID" value="AKP66602.1"/>
    <property type="molecule type" value="Genomic_DNA"/>
</dbReference>
<evidence type="ECO:0000256" key="1">
    <source>
        <dbReference type="ARBA" id="ARBA00006964"/>
    </source>
</evidence>
<gene>
    <name evidence="6" type="ORF">ABM34_02890</name>
</gene>
<dbReference type="PANTHER" id="PTHR13799:SF14">
    <property type="entry name" value="GTP CYCLOHYDROLASE 1 TYPE 2 HOMOLOG"/>
    <property type="match status" value="1"/>
</dbReference>
<dbReference type="STRING" id="1007676.ABM34_02890"/>
<organism evidence="6 7">
    <name type="scientific">Companilactobacillus ginsenosidimutans</name>
    <dbReference type="NCBI Taxonomy" id="1007676"/>
    <lineage>
        <taxon>Bacteria</taxon>
        <taxon>Bacillati</taxon>
        <taxon>Bacillota</taxon>
        <taxon>Bacilli</taxon>
        <taxon>Lactobacillales</taxon>
        <taxon>Lactobacillaceae</taxon>
        <taxon>Companilactobacillus</taxon>
    </lineage>
</organism>
<dbReference type="InterPro" id="IPR036069">
    <property type="entry name" value="DUF34/NIF3_sf"/>
</dbReference>
<keyword evidence="4 5" id="KW-0479">Metal-binding</keyword>
<comment type="similarity">
    <text evidence="1">Belongs to the GTP cyclohydrolase I type 2/NIF3 family.</text>
</comment>
<reference evidence="7" key="1">
    <citation type="submission" date="2015-07" db="EMBL/GenBank/DDBJ databases">
        <title>Lactobacillus ginsenosidimutans/EMML 3141/ whole genome sequencing.</title>
        <authorList>
            <person name="Kim M.K."/>
            <person name="Im W.-T."/>
            <person name="Srinivasan S."/>
            <person name="Lee J.-J."/>
        </authorList>
    </citation>
    <scope>NUCLEOTIDE SEQUENCE [LARGE SCALE GENOMIC DNA]</scope>
    <source>
        <strain evidence="7">EMML 3041</strain>
    </source>
</reference>
<comment type="subunit">
    <text evidence="2">Homohexamer.</text>
</comment>
<evidence type="ECO:0000256" key="2">
    <source>
        <dbReference type="ARBA" id="ARBA00011643"/>
    </source>
</evidence>
<dbReference type="OrthoDB" id="9792792at2"/>
<feature type="binding site" evidence="5">
    <location>
        <position position="65"/>
    </location>
    <ligand>
        <name>a divalent metal cation</name>
        <dbReference type="ChEBI" id="CHEBI:60240"/>
        <label>1</label>
    </ligand>
</feature>
<name>A0A0H4QF77_9LACO</name>
<dbReference type="KEGG" id="lgn:ABM34_02890"/>
<feature type="binding site" evidence="5">
    <location>
        <position position="104"/>
    </location>
    <ligand>
        <name>a divalent metal cation</name>
        <dbReference type="ChEBI" id="CHEBI:60240"/>
        <label>1</label>
    </ligand>
</feature>
<proteinExistence type="inferred from homology"/>
<dbReference type="GO" id="GO:0005737">
    <property type="term" value="C:cytoplasm"/>
    <property type="evidence" value="ECO:0007669"/>
    <property type="project" value="TreeGrafter"/>
</dbReference>
<dbReference type="GO" id="GO:0046872">
    <property type="term" value="F:metal ion binding"/>
    <property type="evidence" value="ECO:0007669"/>
    <property type="project" value="UniProtKB-KW"/>
</dbReference>
<dbReference type="FunFam" id="3.40.1390.30:FF:000001">
    <property type="entry name" value="GTP cyclohydrolase 1 type 2"/>
    <property type="match status" value="1"/>
</dbReference>
<dbReference type="Proteomes" id="UP000036106">
    <property type="component" value="Chromosome"/>
</dbReference>
<keyword evidence="7" id="KW-1185">Reference proteome</keyword>
<dbReference type="RefSeq" id="WP_048703173.1">
    <property type="nucleotide sequence ID" value="NZ_CP012034.1"/>
</dbReference>
<protein>
    <recommendedName>
        <fullName evidence="3">GTP cyclohydrolase 1 type 2 homolog</fullName>
    </recommendedName>
</protein>
<evidence type="ECO:0000313" key="6">
    <source>
        <dbReference type="EMBL" id="AKP66602.1"/>
    </source>
</evidence>
<feature type="binding site" evidence="5">
    <location>
        <position position="230"/>
    </location>
    <ligand>
        <name>a divalent metal cation</name>
        <dbReference type="ChEBI" id="CHEBI:60240"/>
        <label>1</label>
    </ligand>
</feature>
<dbReference type="PANTHER" id="PTHR13799">
    <property type="entry name" value="NGG1 INTERACTING FACTOR 3"/>
    <property type="match status" value="1"/>
</dbReference>
<evidence type="ECO:0000256" key="5">
    <source>
        <dbReference type="PIRSR" id="PIRSR602678-1"/>
    </source>
</evidence>
<dbReference type="Pfam" id="PF01784">
    <property type="entry name" value="DUF34_NIF3"/>
    <property type="match status" value="1"/>
</dbReference>
<dbReference type="NCBIfam" id="TIGR00486">
    <property type="entry name" value="YbgI_SA1388"/>
    <property type="match status" value="1"/>
</dbReference>
<evidence type="ECO:0000313" key="7">
    <source>
        <dbReference type="Proteomes" id="UP000036106"/>
    </source>
</evidence>
<dbReference type="SUPFAM" id="SSF102705">
    <property type="entry name" value="NIF3 (NGG1p interacting factor 3)-like"/>
    <property type="match status" value="1"/>
</dbReference>
<feature type="binding site" evidence="5">
    <location>
        <position position="227"/>
    </location>
    <ligand>
        <name>a divalent metal cation</name>
        <dbReference type="ChEBI" id="CHEBI:60240"/>
        <label>1</label>
    </ligand>
</feature>
<dbReference type="AlphaFoldDB" id="A0A0H4QF77"/>
<feature type="binding site" evidence="5">
    <location>
        <position position="66"/>
    </location>
    <ligand>
        <name>a divalent metal cation</name>
        <dbReference type="ChEBI" id="CHEBI:60240"/>
        <label>1</label>
    </ligand>
</feature>
<evidence type="ECO:0000256" key="3">
    <source>
        <dbReference type="ARBA" id="ARBA00022112"/>
    </source>
</evidence>
<dbReference type="InterPro" id="IPR002678">
    <property type="entry name" value="DUF34/NIF3"/>
</dbReference>
<evidence type="ECO:0000256" key="4">
    <source>
        <dbReference type="ARBA" id="ARBA00022723"/>
    </source>
</evidence>
<sequence>MVKVQDILNKIEEFAPLSIKMDGDPTGFQIGDRQQSVKKVMTTLDVRPKVVQEAIDNNVDLILAHHPIMFHAPRNLDLSSPQNKMYADLMTHNISVNASHTNLDKAHGGMNDWLMEKLREHVEIKSSGYIDPDDDYSIGRVGELAEEMDLVEFAKRVRDAYDLPNLRYVKSELGQKVRRVAIIGGDAGKFYPEVLKSGADTFITGDVYYHTAHDMMSNGLNVVDPGHHIEAIFIEKMAHKVQDWANDYHWDIDIIKSKVNTEPYNFL</sequence>
<accession>A0A0H4QF77</accession>
<dbReference type="Gene3D" id="3.40.1390.30">
    <property type="entry name" value="NIF3 (NGG1p interacting factor 3)-like"/>
    <property type="match status" value="2"/>
</dbReference>